<evidence type="ECO:0000256" key="2">
    <source>
        <dbReference type="ARBA" id="ARBA00001946"/>
    </source>
</evidence>
<evidence type="ECO:0000313" key="9">
    <source>
        <dbReference type="EMBL" id="AFG36323.1"/>
    </source>
</evidence>
<dbReference type="PATRIC" id="fig|889378.3.peg.217"/>
<dbReference type="GO" id="GO:0016787">
    <property type="term" value="F:hydrolase activity"/>
    <property type="evidence" value="ECO:0007669"/>
    <property type="project" value="UniProtKB-KW"/>
</dbReference>
<name>H9UFN0_SPIAZ</name>
<dbReference type="PROSITE" id="PS51462">
    <property type="entry name" value="NUDIX"/>
    <property type="match status" value="1"/>
</dbReference>
<dbReference type="Pfam" id="PF00293">
    <property type="entry name" value="NUDIX"/>
    <property type="match status" value="1"/>
</dbReference>
<protein>
    <recommendedName>
        <fullName evidence="4">GDP-mannose pyrophosphatase</fullName>
    </recommendedName>
    <alternativeName>
        <fullName evidence="6">GDP-mannose hydrolase</fullName>
    </alternativeName>
    <alternativeName>
        <fullName evidence="7">GDPMK</fullName>
    </alternativeName>
</protein>
<dbReference type="SUPFAM" id="SSF55811">
    <property type="entry name" value="Nudix"/>
    <property type="match status" value="1"/>
</dbReference>
<dbReference type="STRING" id="889378.Spiaf_0214"/>
<evidence type="ECO:0000256" key="3">
    <source>
        <dbReference type="ARBA" id="ARBA00007275"/>
    </source>
</evidence>
<accession>H9UFN0</accession>
<dbReference type="GO" id="GO:0006753">
    <property type="term" value="P:nucleoside phosphate metabolic process"/>
    <property type="evidence" value="ECO:0007669"/>
    <property type="project" value="TreeGrafter"/>
</dbReference>
<dbReference type="HOGENOM" id="CLU_062658_8_2_12"/>
<dbReference type="GO" id="GO:0019693">
    <property type="term" value="P:ribose phosphate metabolic process"/>
    <property type="evidence" value="ECO:0007669"/>
    <property type="project" value="TreeGrafter"/>
</dbReference>
<dbReference type="Gene3D" id="3.90.79.10">
    <property type="entry name" value="Nucleoside Triphosphate Pyrophosphohydrolase"/>
    <property type="match status" value="1"/>
</dbReference>
<organism evidence="9 10">
    <name type="scientific">Spirochaeta africana (strain ATCC 700263 / DSM 8902 / Z-7692)</name>
    <dbReference type="NCBI Taxonomy" id="889378"/>
    <lineage>
        <taxon>Bacteria</taxon>
        <taxon>Pseudomonadati</taxon>
        <taxon>Spirochaetota</taxon>
        <taxon>Spirochaetia</taxon>
        <taxon>Spirochaetales</taxon>
        <taxon>Spirochaetaceae</taxon>
        <taxon>Spirochaeta</taxon>
    </lineage>
</organism>
<dbReference type="PROSITE" id="PS00893">
    <property type="entry name" value="NUDIX_BOX"/>
    <property type="match status" value="1"/>
</dbReference>
<comment type="cofactor">
    <cofactor evidence="2">
        <name>Mg(2+)</name>
        <dbReference type="ChEBI" id="CHEBI:18420"/>
    </cofactor>
</comment>
<comment type="catalytic activity">
    <reaction evidence="1">
        <text>GDP-alpha-D-mannose + H2O = alpha-D-mannose 1-phosphate + GMP + 2 H(+)</text>
        <dbReference type="Rhea" id="RHEA:27978"/>
        <dbReference type="ChEBI" id="CHEBI:15377"/>
        <dbReference type="ChEBI" id="CHEBI:15378"/>
        <dbReference type="ChEBI" id="CHEBI:57527"/>
        <dbReference type="ChEBI" id="CHEBI:58115"/>
        <dbReference type="ChEBI" id="CHEBI:58409"/>
    </reaction>
</comment>
<evidence type="ECO:0000313" key="10">
    <source>
        <dbReference type="Proteomes" id="UP000007383"/>
    </source>
</evidence>
<evidence type="ECO:0000259" key="8">
    <source>
        <dbReference type="PROSITE" id="PS51462"/>
    </source>
</evidence>
<dbReference type="InterPro" id="IPR015797">
    <property type="entry name" value="NUDIX_hydrolase-like_dom_sf"/>
</dbReference>
<dbReference type="EMBL" id="CP003282">
    <property type="protein sequence ID" value="AFG36323.1"/>
    <property type="molecule type" value="Genomic_DNA"/>
</dbReference>
<dbReference type="Proteomes" id="UP000007383">
    <property type="component" value="Chromosome"/>
</dbReference>
<evidence type="ECO:0000256" key="4">
    <source>
        <dbReference type="ARBA" id="ARBA00016377"/>
    </source>
</evidence>
<evidence type="ECO:0000256" key="6">
    <source>
        <dbReference type="ARBA" id="ARBA00032162"/>
    </source>
</evidence>
<evidence type="ECO:0000256" key="7">
    <source>
        <dbReference type="ARBA" id="ARBA00032272"/>
    </source>
</evidence>
<dbReference type="InterPro" id="IPR020084">
    <property type="entry name" value="NUDIX_hydrolase_CS"/>
</dbReference>
<proteinExistence type="inferred from homology"/>
<dbReference type="InterPro" id="IPR000086">
    <property type="entry name" value="NUDIX_hydrolase_dom"/>
</dbReference>
<dbReference type="RefSeq" id="WP_014454321.1">
    <property type="nucleotide sequence ID" value="NC_017098.1"/>
</dbReference>
<dbReference type="PANTHER" id="PTHR11839">
    <property type="entry name" value="UDP/ADP-SUGAR PYROPHOSPHATASE"/>
    <property type="match status" value="1"/>
</dbReference>
<sequence>MKKDAHLHWHDLKNRKLLDGYVFTVNSALRRSDDGREAEFYLLDSPDWVHVIAETVDSTGVPCFILVRQFRHGDRQITVEFPGGVVDSHEDPAAAALRELREETGYEAESVLEIGRSNPNPALMNNRAITYLARGVHPIQASQQLDTNEIVDVELVPRDDILHGRRPDFTRHAVMLGAVYWYLLHSGSIRPVTGVS</sequence>
<dbReference type="KEGG" id="sfc:Spiaf_0214"/>
<reference evidence="10" key="1">
    <citation type="journal article" date="2013" name="Stand. Genomic Sci.">
        <title>Complete genome sequence of the halophilic bacterium Spirochaeta africana type strain (Z-7692(T)) from the alkaline Lake Magadi in the East African Rift.</title>
        <authorList>
            <person name="Liolos K."/>
            <person name="Abt B."/>
            <person name="Scheuner C."/>
            <person name="Teshima H."/>
            <person name="Held B."/>
            <person name="Lapidus A."/>
            <person name="Nolan M."/>
            <person name="Lucas S."/>
            <person name="Deshpande S."/>
            <person name="Cheng J.F."/>
            <person name="Tapia R."/>
            <person name="Goodwin L.A."/>
            <person name="Pitluck S."/>
            <person name="Pagani I."/>
            <person name="Ivanova N."/>
            <person name="Mavromatis K."/>
            <person name="Mikhailova N."/>
            <person name="Huntemann M."/>
            <person name="Pati A."/>
            <person name="Chen A."/>
            <person name="Palaniappan K."/>
            <person name="Land M."/>
            <person name="Rohde M."/>
            <person name="Tindall B.J."/>
            <person name="Detter J.C."/>
            <person name="Goker M."/>
            <person name="Bristow J."/>
            <person name="Eisen J.A."/>
            <person name="Markowitz V."/>
            <person name="Hugenholtz P."/>
            <person name="Woyke T."/>
            <person name="Klenk H.P."/>
            <person name="Kyrpides N.C."/>
        </authorList>
    </citation>
    <scope>NUCLEOTIDE SEQUENCE</scope>
    <source>
        <strain evidence="10">ATCC 700263 / DSM 8902 / Z-7692</strain>
    </source>
</reference>
<gene>
    <name evidence="9" type="ordered locus">Spiaf_0214</name>
</gene>
<keyword evidence="5" id="KW-0378">Hydrolase</keyword>
<evidence type="ECO:0000256" key="5">
    <source>
        <dbReference type="ARBA" id="ARBA00022801"/>
    </source>
</evidence>
<evidence type="ECO:0000256" key="1">
    <source>
        <dbReference type="ARBA" id="ARBA00000847"/>
    </source>
</evidence>
<dbReference type="PANTHER" id="PTHR11839:SF18">
    <property type="entry name" value="NUDIX HYDROLASE DOMAIN-CONTAINING PROTEIN"/>
    <property type="match status" value="1"/>
</dbReference>
<dbReference type="eggNOG" id="COG0494">
    <property type="taxonomic scope" value="Bacteria"/>
</dbReference>
<comment type="similarity">
    <text evidence="3">Belongs to the Nudix hydrolase family. NudK subfamily.</text>
</comment>
<dbReference type="AlphaFoldDB" id="H9UFN0"/>
<keyword evidence="10" id="KW-1185">Reference proteome</keyword>
<dbReference type="OrthoDB" id="9806150at2"/>
<dbReference type="CDD" id="cd03424">
    <property type="entry name" value="NUDIX_ADPRase_Nudt5_UGPPase_Nudt14"/>
    <property type="match status" value="1"/>
</dbReference>
<feature type="domain" description="Nudix hydrolase" evidence="8">
    <location>
        <begin position="47"/>
        <end position="180"/>
    </location>
</feature>